<dbReference type="EMBL" id="JAFHKK010000001">
    <property type="protein sequence ID" value="MBN2963151.1"/>
    <property type="molecule type" value="Genomic_DNA"/>
</dbReference>
<protein>
    <recommendedName>
        <fullName evidence="2 5">Elongation factor Ts</fullName>
        <shortName evidence="5">EF-Ts</shortName>
    </recommendedName>
</protein>
<organism evidence="9 10">
    <name type="scientific">Sulfurospirillum tamanense</name>
    <dbReference type="NCBI Taxonomy" id="2813362"/>
    <lineage>
        <taxon>Bacteria</taxon>
        <taxon>Pseudomonadati</taxon>
        <taxon>Campylobacterota</taxon>
        <taxon>Epsilonproteobacteria</taxon>
        <taxon>Campylobacterales</taxon>
        <taxon>Sulfurospirillaceae</taxon>
        <taxon>Sulfurospirillum</taxon>
    </lineage>
</organism>
<dbReference type="Pfam" id="PF00889">
    <property type="entry name" value="EF_TS"/>
    <property type="match status" value="1"/>
</dbReference>
<evidence type="ECO:0000256" key="4">
    <source>
        <dbReference type="ARBA" id="ARBA00022917"/>
    </source>
</evidence>
<dbReference type="PANTHER" id="PTHR11741:SF0">
    <property type="entry name" value="ELONGATION FACTOR TS, MITOCHONDRIAL"/>
    <property type="match status" value="1"/>
</dbReference>
<dbReference type="InterPro" id="IPR018101">
    <property type="entry name" value="Transl_elong_Ts_CS"/>
</dbReference>
<dbReference type="PANTHER" id="PTHR11741">
    <property type="entry name" value="ELONGATION FACTOR TS"/>
    <property type="match status" value="1"/>
</dbReference>
<evidence type="ECO:0000256" key="5">
    <source>
        <dbReference type="HAMAP-Rule" id="MF_00050"/>
    </source>
</evidence>
<evidence type="ECO:0000313" key="9">
    <source>
        <dbReference type="EMBL" id="MBN2963151.1"/>
    </source>
</evidence>
<dbReference type="Gene3D" id="1.10.286.20">
    <property type="match status" value="2"/>
</dbReference>
<dbReference type="HAMAP" id="MF_00050">
    <property type="entry name" value="EF_Ts"/>
    <property type="match status" value="1"/>
</dbReference>
<gene>
    <name evidence="5" type="primary">tsf</name>
    <name evidence="9" type="ORF">JWV37_00015</name>
</gene>
<feature type="domain" description="Translation elongation factor EFTs/EF1B dimerisation" evidence="8">
    <location>
        <begin position="72"/>
        <end position="336"/>
    </location>
</feature>
<dbReference type="InterPro" id="IPR009060">
    <property type="entry name" value="UBA-like_sf"/>
</dbReference>
<dbReference type="Gene3D" id="1.10.8.10">
    <property type="entry name" value="DNA helicase RuvA subunit, C-terminal domain"/>
    <property type="match status" value="1"/>
</dbReference>
<dbReference type="RefSeq" id="WP_205457594.1">
    <property type="nucleotide sequence ID" value="NZ_JAFHKK010000001.1"/>
</dbReference>
<sequence>MAISAAMVKELREMTGAGMMDCKNTLAETGGDMDKAVDLLREKGLGKAAKKADRLASEGLVSVEVSEDCTMATLSEINSETDFVAKNESFQALTQKTTAHIQSSGFSTVEELMESTIGGVNFKEYFNTQIATIGENLVVRRFATVKAGQNGVVNGYLHSNGKVGVIIAAACDSEKTAKAATEFIRSLCMHAAAMKPLYLSHESLDLEFVEKETIALIADIEKTNEEYVRLGKPLKKVPQYGSRLQLTDAIMAQAEENIKAELRAQNKPEKIWDKIVPGQLERFIADNTQLDQQFTLLNQFYVMDDKKTIAQVVAEKAAELGGKIELVEYVRFELGEGLEKKQEDFAAEVAAQIG</sequence>
<evidence type="ECO:0000259" key="8">
    <source>
        <dbReference type="Pfam" id="PF00889"/>
    </source>
</evidence>
<comment type="function">
    <text evidence="5 6">Associates with the EF-Tu.GDP complex and induces the exchange of GDP to GTP. It remains bound to the aminoacyl-tRNA.EF-Tu.GTP complex up to the GTP hydrolysis stage on the ribosome.</text>
</comment>
<evidence type="ECO:0000313" key="10">
    <source>
        <dbReference type="Proteomes" id="UP000703590"/>
    </source>
</evidence>
<accession>A0ABS2WNB2</accession>
<dbReference type="InterPro" id="IPR001816">
    <property type="entry name" value="Transl_elong_EFTs/EF1B"/>
</dbReference>
<reference evidence="9" key="1">
    <citation type="submission" date="2021-02" db="EMBL/GenBank/DDBJ databases">
        <title>Sulfurospirillum tamanensis sp. nov.</title>
        <authorList>
            <person name="Frolova A."/>
            <person name="Merkel A."/>
            <person name="Slobodkin A."/>
        </authorList>
    </citation>
    <scope>NUCLEOTIDE SEQUENCE</scope>
    <source>
        <strain evidence="9">T05b</strain>
    </source>
</reference>
<dbReference type="Gene3D" id="3.30.479.20">
    <property type="entry name" value="Elongation factor Ts, dimerisation domain"/>
    <property type="match status" value="3"/>
</dbReference>
<keyword evidence="4 5" id="KW-0648">Protein biosynthesis</keyword>
<comment type="caution">
    <text evidence="9">The sequence shown here is derived from an EMBL/GenBank/DDBJ whole genome shotgun (WGS) entry which is preliminary data.</text>
</comment>
<keyword evidence="3 5" id="KW-0251">Elongation factor</keyword>
<dbReference type="SUPFAM" id="SSF54713">
    <property type="entry name" value="Elongation factor Ts (EF-Ts), dimerisation domain"/>
    <property type="match status" value="2"/>
</dbReference>
<dbReference type="GO" id="GO:0003746">
    <property type="term" value="F:translation elongation factor activity"/>
    <property type="evidence" value="ECO:0007669"/>
    <property type="project" value="UniProtKB-KW"/>
</dbReference>
<comment type="similarity">
    <text evidence="1 5 6">Belongs to the EF-Ts family.</text>
</comment>
<dbReference type="CDD" id="cd14275">
    <property type="entry name" value="UBA_EF-Ts"/>
    <property type="match status" value="1"/>
</dbReference>
<evidence type="ECO:0000256" key="7">
    <source>
        <dbReference type="RuleBase" id="RU000643"/>
    </source>
</evidence>
<proteinExistence type="inferred from homology"/>
<keyword evidence="10" id="KW-1185">Reference proteome</keyword>
<name>A0ABS2WNB2_9BACT</name>
<evidence type="ECO:0000256" key="2">
    <source>
        <dbReference type="ARBA" id="ARBA00016956"/>
    </source>
</evidence>
<keyword evidence="5" id="KW-0963">Cytoplasm</keyword>
<dbReference type="NCBIfam" id="TIGR00116">
    <property type="entry name" value="tsf"/>
    <property type="match status" value="1"/>
</dbReference>
<feature type="region of interest" description="Involved in Mg(2+) ion dislocation from EF-Tu" evidence="5">
    <location>
        <begin position="81"/>
        <end position="84"/>
    </location>
</feature>
<evidence type="ECO:0000256" key="1">
    <source>
        <dbReference type="ARBA" id="ARBA00005532"/>
    </source>
</evidence>
<dbReference type="SUPFAM" id="SSF46934">
    <property type="entry name" value="UBA-like"/>
    <property type="match status" value="1"/>
</dbReference>
<dbReference type="InterPro" id="IPR036402">
    <property type="entry name" value="EF-Ts_dimer_sf"/>
</dbReference>
<comment type="subcellular location">
    <subcellularLocation>
        <location evidence="5 7">Cytoplasm</location>
    </subcellularLocation>
</comment>
<dbReference type="Proteomes" id="UP000703590">
    <property type="component" value="Unassembled WGS sequence"/>
</dbReference>
<reference evidence="9" key="2">
    <citation type="submission" date="2021-02" db="EMBL/GenBank/DDBJ databases">
        <authorList>
            <person name="Merkel A.Y."/>
        </authorList>
    </citation>
    <scope>NUCLEOTIDE SEQUENCE</scope>
    <source>
        <strain evidence="9">T05b</strain>
    </source>
</reference>
<dbReference type="PROSITE" id="PS01127">
    <property type="entry name" value="EF_TS_2"/>
    <property type="match status" value="1"/>
</dbReference>
<evidence type="ECO:0000256" key="6">
    <source>
        <dbReference type="RuleBase" id="RU000642"/>
    </source>
</evidence>
<evidence type="ECO:0000256" key="3">
    <source>
        <dbReference type="ARBA" id="ARBA00022768"/>
    </source>
</evidence>
<dbReference type="InterPro" id="IPR014039">
    <property type="entry name" value="Transl_elong_EFTs/EF1B_dimer"/>
</dbReference>